<protein>
    <recommendedName>
        <fullName evidence="5">MYND-type domain-containing protein</fullName>
    </recommendedName>
</protein>
<reference evidence="6" key="1">
    <citation type="submission" date="2023-01" db="EMBL/GenBank/DDBJ databases">
        <title>Genome assembly of the deep-sea coral Lophelia pertusa.</title>
        <authorList>
            <person name="Herrera S."/>
            <person name="Cordes E."/>
        </authorList>
    </citation>
    <scope>NUCLEOTIDE SEQUENCE</scope>
    <source>
        <strain evidence="6">USNM1676648</strain>
        <tissue evidence="6">Polyp</tissue>
    </source>
</reference>
<dbReference type="GO" id="GO:0005634">
    <property type="term" value="C:nucleus"/>
    <property type="evidence" value="ECO:0007669"/>
    <property type="project" value="TreeGrafter"/>
</dbReference>
<dbReference type="PANTHER" id="PTHR10237:SF14">
    <property type="entry name" value="MYND-TYPE DOMAIN-CONTAINING PROTEIN"/>
    <property type="match status" value="1"/>
</dbReference>
<dbReference type="Proteomes" id="UP001163046">
    <property type="component" value="Unassembled WGS sequence"/>
</dbReference>
<dbReference type="InterPro" id="IPR024119">
    <property type="entry name" value="TF_DEAF-1"/>
</dbReference>
<dbReference type="PROSITE" id="PS01360">
    <property type="entry name" value="ZF_MYND_1"/>
    <property type="match status" value="1"/>
</dbReference>
<evidence type="ECO:0000313" key="7">
    <source>
        <dbReference type="Proteomes" id="UP001163046"/>
    </source>
</evidence>
<feature type="domain" description="MYND-type" evidence="5">
    <location>
        <begin position="5"/>
        <end position="42"/>
    </location>
</feature>
<sequence>MPDSCYICEKEGDVKRCSGCQHAYYCSRTCQRKDWRRHKRHCIPPQSSLHELSYACDIDVFPSPSTARDYGFDNMRLYHGDVVFYDGSRAENILLGLYQMINRDIGIDELPSIYNIPVANSIGASKKMLHEAYEKNALDDFVHRYINSVIEHSGLYNPSNNFCFLWLQNRLVIGPTRLSPSESVQLTQEQVVQMRNDIYRKYYEASN</sequence>
<proteinExistence type="predicted"/>
<dbReference type="InterPro" id="IPR002893">
    <property type="entry name" value="Znf_MYND"/>
</dbReference>
<keyword evidence="2 4" id="KW-0863">Zinc-finger</keyword>
<accession>A0A9W9YDU1</accession>
<dbReference type="EMBL" id="MU827783">
    <property type="protein sequence ID" value="KAJ7336069.1"/>
    <property type="molecule type" value="Genomic_DNA"/>
</dbReference>
<dbReference type="SUPFAM" id="SSF144232">
    <property type="entry name" value="HIT/MYND zinc finger-like"/>
    <property type="match status" value="1"/>
</dbReference>
<dbReference type="OrthoDB" id="3169036at2759"/>
<evidence type="ECO:0000256" key="1">
    <source>
        <dbReference type="ARBA" id="ARBA00022723"/>
    </source>
</evidence>
<evidence type="ECO:0000313" key="6">
    <source>
        <dbReference type="EMBL" id="KAJ7336069.1"/>
    </source>
</evidence>
<evidence type="ECO:0000259" key="5">
    <source>
        <dbReference type="PROSITE" id="PS50865"/>
    </source>
</evidence>
<dbReference type="PROSITE" id="PS50865">
    <property type="entry name" value="ZF_MYND_2"/>
    <property type="match status" value="1"/>
</dbReference>
<dbReference type="GO" id="GO:0000981">
    <property type="term" value="F:DNA-binding transcription factor activity, RNA polymerase II-specific"/>
    <property type="evidence" value="ECO:0007669"/>
    <property type="project" value="TreeGrafter"/>
</dbReference>
<gene>
    <name evidence="6" type="ORF">OS493_013447</name>
</gene>
<comment type="caution">
    <text evidence="6">The sequence shown here is derived from an EMBL/GenBank/DDBJ whole genome shotgun (WGS) entry which is preliminary data.</text>
</comment>
<dbReference type="AlphaFoldDB" id="A0A9W9YDU1"/>
<evidence type="ECO:0000256" key="3">
    <source>
        <dbReference type="ARBA" id="ARBA00022833"/>
    </source>
</evidence>
<keyword evidence="3" id="KW-0862">Zinc</keyword>
<dbReference type="PANTHER" id="PTHR10237">
    <property type="entry name" value="DEFORMED EPIDERMAL AUTOREGULATORY FACTOR 1 HOMOLOG SUPPRESSIN"/>
    <property type="match status" value="1"/>
</dbReference>
<organism evidence="6 7">
    <name type="scientific">Desmophyllum pertusum</name>
    <dbReference type="NCBI Taxonomy" id="174260"/>
    <lineage>
        <taxon>Eukaryota</taxon>
        <taxon>Metazoa</taxon>
        <taxon>Cnidaria</taxon>
        <taxon>Anthozoa</taxon>
        <taxon>Hexacorallia</taxon>
        <taxon>Scleractinia</taxon>
        <taxon>Caryophylliina</taxon>
        <taxon>Caryophylliidae</taxon>
        <taxon>Desmophyllum</taxon>
    </lineage>
</organism>
<name>A0A9W9YDU1_9CNID</name>
<keyword evidence="7" id="KW-1185">Reference proteome</keyword>
<evidence type="ECO:0000256" key="2">
    <source>
        <dbReference type="ARBA" id="ARBA00022771"/>
    </source>
</evidence>
<keyword evidence="1" id="KW-0479">Metal-binding</keyword>
<dbReference type="Gene3D" id="6.10.140.2220">
    <property type="match status" value="1"/>
</dbReference>
<dbReference type="Pfam" id="PF01753">
    <property type="entry name" value="zf-MYND"/>
    <property type="match status" value="1"/>
</dbReference>
<dbReference type="GO" id="GO:0008270">
    <property type="term" value="F:zinc ion binding"/>
    <property type="evidence" value="ECO:0007669"/>
    <property type="project" value="UniProtKB-KW"/>
</dbReference>
<evidence type="ECO:0000256" key="4">
    <source>
        <dbReference type="PROSITE-ProRule" id="PRU00134"/>
    </source>
</evidence>